<feature type="coiled-coil region" evidence="4">
    <location>
        <begin position="944"/>
        <end position="992"/>
    </location>
</feature>
<feature type="compositionally biased region" description="Polar residues" evidence="5">
    <location>
        <begin position="22"/>
        <end position="43"/>
    </location>
</feature>
<feature type="coiled-coil region" evidence="4">
    <location>
        <begin position="1053"/>
        <end position="1372"/>
    </location>
</feature>
<evidence type="ECO:0000256" key="3">
    <source>
        <dbReference type="ARBA" id="ARBA00023242"/>
    </source>
</evidence>
<feature type="compositionally biased region" description="Polar residues" evidence="5">
    <location>
        <begin position="119"/>
        <end position="160"/>
    </location>
</feature>
<evidence type="ECO:0000256" key="5">
    <source>
        <dbReference type="SAM" id="MobiDB-lite"/>
    </source>
</evidence>
<feature type="coiled-coil region" evidence="4">
    <location>
        <begin position="302"/>
        <end position="350"/>
    </location>
</feature>
<dbReference type="GO" id="GO:0005643">
    <property type="term" value="C:nuclear pore"/>
    <property type="evidence" value="ECO:0007669"/>
    <property type="project" value="TreeGrafter"/>
</dbReference>
<feature type="compositionally biased region" description="Low complexity" evidence="5">
    <location>
        <begin position="1834"/>
        <end position="1847"/>
    </location>
</feature>
<dbReference type="InterPro" id="IPR057974">
    <property type="entry name" value="NUA/TPR/MLP1-2-like_dom"/>
</dbReference>
<sequence>MLTRARSTTLPLVAKTNPILKEQSSMDTDNLPSTEETQSSVDDQVSKNPEETGTEESIKESQDDKRADADNSVDNQIKIQSDNNMQGETNNSLPAETPNSENAESSIVDLQPHSETRTSIDSSGSVNKTEYSVSKSVLNDRNQTPGVAESLQDNTETNPVSPAIDNTEIPKDEVHEKSVADVMDIDIHEYTPDKQDEVVPLSTEVVDNAPAPNARSRVTISEEQEKSSSLPDVIAVSSNGEKPTNFLLNEDDLCSVAAFFSLPIDVLSSNRELFTSLIIKMHEFENIKSESQYYEVNYQQLQHSYKKKLESAKKELMSAKEEMLKLVTKNANMVDEKSRLEDRIKNISNSNAHNLKYIDELKAKLSELENSSHNTFVLLESKQAQLNNMSSEIKVLIEENKNNKQKVVEVENSKEELSNQIIQYKYDLNKIKRESQLANESRSWFETELNKKISELDAIRTQSNVQISSLKSKLMVTEQNLEVSQASYKNSFKEVKRLTSRCEDYATEIKQLKDKLSSQESQFMENIVKKDEHIQVLEKAVKDKSNRIESMDKLYKETKEKVEQDENGYRQKVDDLEKRLLEKDLRIKELQESVANITDDNLIGSESVHVSTLTQKSLESMGSQLSLTDLLSEMNDLKKEVVKEKRLKTKAEQELSNVLKELERKWPIMQSYKDSFDSFSLKEQKLNAVIANLTNEKSNLSKSLDILRKKIAESHLQINNLTKYKIDLQRQLVILLSEMQFKESGDRPLTLEEKQYINKIVGNYGEISNMDSSDTDRLITARLSTFRNAADLIKQNEKLLTVSRKLGEELESKDKEGTNMLEEAESGTIKKAKDAISKLQDKVKSLEAQLEAANNAKNILQNLFDTGVAKIGDQKDVETQSERNEKLIEELQTKKKELATIREKYDNKIFELNTKVQSVTSEKSKVELQLAKSVSSNELHSEKIKSLNSSIEFSKQENNQLKSMLEKAQASLSKLESSLQSTSDELVKAKSSIVESQIRVKTLSAERDAWKSVEDQLRQDINKLYNEKSESNKIIVQLQTLDGERQAHFKETLQRYNNSCSALQSEVDSLREKLEKSSAEVSNILHAKNVDAKVYQKRIDLLNEEMGALRANIVSKDKVIEGLREEVECLRKRHAAIDERKQNVLTAMAGSSDATDDVIVLREELKNALDDLEEMTKESRQYKELSTATEQQLTSLNDTYLQFKKVSQERIDSLSSEIESLSIKLKEYQNERDGLKMELEELKRSSEITAQESASKIKELNNSIATFASIKEDYEEKLRLVKSEVETKDQSIVGLNDLLKDKETQLTTYENINNILKNENDELKVRIQSFEANIVESKTLHENELKRLQESIANFEQELRNDKITISSLETQNRTLLNQLEESPISFGESDDMKNLITYLNREKDSLSQQLKYVKDEESILRQNLNMKEKEVNDLKSELIVVKEKSSTIDKYTNALSKMEKEVDELKVYKDNNKELRDQVKLYESRIDELEAQVSKANDQVISLQTQIDQLVSQIKEKDQQLDELKTQADTFTSQDAQLEAKQKEINELKAKFSERTQLVERLRNEFNEKLKKMRGERQLAQDEAKELTTKLETLNQQLANSSSEAENKFGEEVERLKSQVRVLKEEIHQKNIEKETVSKSGAEKLAKLNEQLVALKKELEDTKSSVEKPKDLANLEAKYMKEKEDALKKLEAEYKSKQPGISPQEIEGFKKKLKAENDAKLAQEIEAHKNRIRAPTQAKINEIVERRVKAKTEELEKLYNGKLKELESKSSTESVDFSKEKEELLKQFETEKEELKKTIRAAVEKEKGFKEKFLQGKITRLEEQIKKLEKGASTSTMSSNTVSNFTPNANTNMQTLPSNMNMMPMPMNMNMMPNFNGQMGAFNPFKGVVNAATFVPGNNKTLPTKPGSKRNLETPEESDKRTKTE</sequence>
<dbReference type="PANTHER" id="PTHR18898:SF2">
    <property type="entry name" value="NUCLEOPROTEIN TPR"/>
    <property type="match status" value="1"/>
</dbReference>
<feature type="region of interest" description="Disordered" evidence="5">
    <location>
        <begin position="1"/>
        <end position="167"/>
    </location>
</feature>
<evidence type="ECO:0000313" key="8">
    <source>
        <dbReference type="Proteomes" id="UP000195871"/>
    </source>
</evidence>
<feature type="region of interest" description="Disordered" evidence="5">
    <location>
        <begin position="1831"/>
        <end position="1851"/>
    </location>
</feature>
<name>A0A1Z8JUU8_PICKU</name>
<evidence type="ECO:0000313" key="7">
    <source>
        <dbReference type="EMBL" id="OUT24346.1"/>
    </source>
</evidence>
<dbReference type="EMBL" id="NHMM01000001">
    <property type="protein sequence ID" value="OUT24346.1"/>
    <property type="molecule type" value="Genomic_DNA"/>
</dbReference>
<dbReference type="GO" id="GO:0006406">
    <property type="term" value="P:mRNA export from nucleus"/>
    <property type="evidence" value="ECO:0007669"/>
    <property type="project" value="TreeGrafter"/>
</dbReference>
<feature type="coiled-coil region" evidence="4">
    <location>
        <begin position="495"/>
        <end position="593"/>
    </location>
</feature>
<evidence type="ECO:0000259" key="6">
    <source>
        <dbReference type="Pfam" id="PF25785"/>
    </source>
</evidence>
<feature type="coiled-coil region" evidence="4">
    <location>
        <begin position="829"/>
        <end position="908"/>
    </location>
</feature>
<dbReference type="Pfam" id="PF25785">
    <property type="entry name" value="TPR"/>
    <property type="match status" value="1"/>
</dbReference>
<dbReference type="Proteomes" id="UP000195871">
    <property type="component" value="Unassembled WGS sequence"/>
</dbReference>
<dbReference type="Gene3D" id="1.10.287.1490">
    <property type="match status" value="2"/>
</dbReference>
<dbReference type="PANTHER" id="PTHR18898">
    <property type="entry name" value="NUCLEOPROTEIN TPR-RELATED"/>
    <property type="match status" value="1"/>
</dbReference>
<feature type="compositionally biased region" description="Polar residues" evidence="5">
    <location>
        <begin position="1"/>
        <end position="10"/>
    </location>
</feature>
<feature type="compositionally biased region" description="Basic and acidic residues" evidence="5">
    <location>
        <begin position="44"/>
        <end position="69"/>
    </location>
</feature>
<feature type="region of interest" description="Disordered" evidence="5">
    <location>
        <begin position="1895"/>
        <end position="1926"/>
    </location>
</feature>
<protein>
    <recommendedName>
        <fullName evidence="6">NUA/TPR/MLP1-2-like domain-containing protein</fullName>
    </recommendedName>
</protein>
<evidence type="ECO:0000256" key="1">
    <source>
        <dbReference type="ARBA" id="ARBA00004123"/>
    </source>
</evidence>
<keyword evidence="3" id="KW-0539">Nucleus</keyword>
<feature type="coiled-coil region" evidence="4">
    <location>
        <begin position="1418"/>
        <end position="1694"/>
    </location>
</feature>
<feature type="coiled-coil region" evidence="4">
    <location>
        <begin position="379"/>
        <end position="434"/>
    </location>
</feature>
<proteinExistence type="predicted"/>
<comment type="subcellular location">
    <subcellularLocation>
        <location evidence="1">Nucleus</location>
    </subcellularLocation>
</comment>
<keyword evidence="2 4" id="KW-0175">Coiled coil</keyword>
<comment type="caution">
    <text evidence="7">The sequence shown here is derived from an EMBL/GenBank/DDBJ whole genome shotgun (WGS) entry which is preliminary data.</text>
</comment>
<organism evidence="7 8">
    <name type="scientific">Pichia kudriavzevii</name>
    <name type="common">Yeast</name>
    <name type="synonym">Issatchenkia orientalis</name>
    <dbReference type="NCBI Taxonomy" id="4909"/>
    <lineage>
        <taxon>Eukaryota</taxon>
        <taxon>Fungi</taxon>
        <taxon>Dikarya</taxon>
        <taxon>Ascomycota</taxon>
        <taxon>Saccharomycotina</taxon>
        <taxon>Pichiomycetes</taxon>
        <taxon>Pichiales</taxon>
        <taxon>Pichiaceae</taxon>
        <taxon>Pichia</taxon>
    </lineage>
</organism>
<dbReference type="VEuPathDB" id="FungiDB:C5L36_0C07160"/>
<dbReference type="GO" id="GO:0017056">
    <property type="term" value="F:structural constituent of nuclear pore"/>
    <property type="evidence" value="ECO:0007669"/>
    <property type="project" value="TreeGrafter"/>
</dbReference>
<reference evidence="7 8" key="1">
    <citation type="submission" date="2017-05" db="EMBL/GenBank/DDBJ databases">
        <title>The Genome Sequence of Candida krusei Ckrusei653.</title>
        <authorList>
            <person name="Cuomo C."/>
            <person name="Forche A."/>
            <person name="Young S."/>
            <person name="Abouelleil A."/>
            <person name="Cao P."/>
            <person name="Chapman S."/>
            <person name="Cusick C."/>
            <person name="Shea T."/>
            <person name="Nusbaum C."/>
            <person name="Birren B."/>
        </authorList>
    </citation>
    <scope>NUCLEOTIDE SEQUENCE [LARGE SCALE GENOMIC DNA]</scope>
    <source>
        <strain evidence="7 8">Ckrusei653</strain>
    </source>
</reference>
<feature type="domain" description="NUA/TPR/MLP1-2-like" evidence="6">
    <location>
        <begin position="705"/>
        <end position="814"/>
    </location>
</feature>
<evidence type="ECO:0000256" key="2">
    <source>
        <dbReference type="ARBA" id="ARBA00023054"/>
    </source>
</evidence>
<feature type="coiled-coil region" evidence="4">
    <location>
        <begin position="627"/>
        <end position="710"/>
    </location>
</feature>
<accession>A0A1Z8JUU8</accession>
<feature type="compositionally biased region" description="Polar residues" evidence="5">
    <location>
        <begin position="72"/>
        <end position="105"/>
    </location>
</feature>
<gene>
    <name evidence="7" type="ORF">CAS74_000733</name>
</gene>
<evidence type="ECO:0000256" key="4">
    <source>
        <dbReference type="SAM" id="Coils"/>
    </source>
</evidence>
<feature type="compositionally biased region" description="Basic and acidic residues" evidence="5">
    <location>
        <begin position="1911"/>
        <end position="1926"/>
    </location>
</feature>